<proteinExistence type="inferred from homology"/>
<evidence type="ECO:0000259" key="2">
    <source>
        <dbReference type="Pfam" id="PF00582"/>
    </source>
</evidence>
<keyword evidence="4" id="KW-1185">Reference proteome</keyword>
<protein>
    <submittedName>
        <fullName evidence="3">Universal stress protein</fullName>
    </submittedName>
</protein>
<evidence type="ECO:0000256" key="1">
    <source>
        <dbReference type="ARBA" id="ARBA00008791"/>
    </source>
</evidence>
<dbReference type="EMBL" id="JARJBC010000028">
    <property type="protein sequence ID" value="MDF3293606.1"/>
    <property type="molecule type" value="Genomic_DNA"/>
</dbReference>
<dbReference type="Gene3D" id="3.40.50.620">
    <property type="entry name" value="HUPs"/>
    <property type="match status" value="2"/>
</dbReference>
<organism evidence="3 4">
    <name type="scientific">Streptomyces silvisoli</name>
    <dbReference type="NCBI Taxonomy" id="3034235"/>
    <lineage>
        <taxon>Bacteria</taxon>
        <taxon>Bacillati</taxon>
        <taxon>Actinomycetota</taxon>
        <taxon>Actinomycetes</taxon>
        <taxon>Kitasatosporales</taxon>
        <taxon>Streptomycetaceae</taxon>
        <taxon>Streptomyces</taxon>
    </lineage>
</organism>
<feature type="domain" description="UspA" evidence="2">
    <location>
        <begin position="162"/>
        <end position="288"/>
    </location>
</feature>
<feature type="domain" description="UspA" evidence="2">
    <location>
        <begin position="8"/>
        <end position="149"/>
    </location>
</feature>
<comment type="caution">
    <text evidence="3">The sequence shown here is derived from an EMBL/GenBank/DDBJ whole genome shotgun (WGS) entry which is preliminary data.</text>
</comment>
<evidence type="ECO:0000313" key="4">
    <source>
        <dbReference type="Proteomes" id="UP001216579"/>
    </source>
</evidence>
<sequence>MATPRTKRPVVVGVDPDPAHRLALNWAADEASLRHLPLRLVLAQGMPTIRVTEADLVPSWEEWNRTLHTTGQRALDDAVAFVEAHYPQLPLSAQLAEGEPAWVLREQARDAAMVVLGSNRLPAAKEMFTSASVALPLMAHAPCPVVVVRRSQDTSEERPHYVVGVDGSPTCQAAINFAFEEAALHHASLRAIWAWHRPVLGSLDEHAAQQECRELLSEAVSGRASVYPDVELHHEVVPGHPVDVLTRESAHALGLVIGTRGHGGFTGMLLGSVGHGALHHAVCPLITVGPQTE</sequence>
<dbReference type="InterPro" id="IPR006015">
    <property type="entry name" value="Universal_stress_UspA"/>
</dbReference>
<accession>A0ABT5ZV32</accession>
<dbReference type="SUPFAM" id="SSF52402">
    <property type="entry name" value="Adenine nucleotide alpha hydrolases-like"/>
    <property type="match status" value="2"/>
</dbReference>
<dbReference type="InterPro" id="IPR014729">
    <property type="entry name" value="Rossmann-like_a/b/a_fold"/>
</dbReference>
<dbReference type="PANTHER" id="PTHR46553">
    <property type="entry name" value="ADENINE NUCLEOTIDE ALPHA HYDROLASES-LIKE SUPERFAMILY PROTEIN"/>
    <property type="match status" value="1"/>
</dbReference>
<gene>
    <name evidence="3" type="ORF">P3G67_31205</name>
</gene>
<reference evidence="3 4" key="1">
    <citation type="submission" date="2023-03" db="EMBL/GenBank/DDBJ databases">
        <title>Draft genome sequence of Streptomyces sp. RB6PN23 isolated from peat swamp forest in Thailand.</title>
        <authorList>
            <person name="Klaysubun C."/>
            <person name="Duangmal K."/>
        </authorList>
    </citation>
    <scope>NUCLEOTIDE SEQUENCE [LARGE SCALE GENOMIC DNA]</scope>
    <source>
        <strain evidence="3 4">RB6PN23</strain>
    </source>
</reference>
<comment type="similarity">
    <text evidence="1">Belongs to the universal stress protein A family.</text>
</comment>
<dbReference type="InterPro" id="IPR006016">
    <property type="entry name" value="UspA"/>
</dbReference>
<dbReference type="PANTHER" id="PTHR46553:SF3">
    <property type="entry name" value="ADENINE NUCLEOTIDE ALPHA HYDROLASES-LIKE SUPERFAMILY PROTEIN"/>
    <property type="match status" value="1"/>
</dbReference>
<dbReference type="RefSeq" id="WP_276096494.1">
    <property type="nucleotide sequence ID" value="NZ_JARJBC010000028.1"/>
</dbReference>
<dbReference type="PRINTS" id="PR01438">
    <property type="entry name" value="UNVRSLSTRESS"/>
</dbReference>
<name>A0ABT5ZV32_9ACTN</name>
<dbReference type="Proteomes" id="UP001216579">
    <property type="component" value="Unassembled WGS sequence"/>
</dbReference>
<evidence type="ECO:0000313" key="3">
    <source>
        <dbReference type="EMBL" id="MDF3293606.1"/>
    </source>
</evidence>
<dbReference type="Pfam" id="PF00582">
    <property type="entry name" value="Usp"/>
    <property type="match status" value="2"/>
</dbReference>